<name>A0A3N0I355_9FIRM</name>
<sequence length="471" mass="54635">MVFSSLLFIFAFLVPCMIIYTWVDDAKKNKVLLIFSLIFYSWGGPQYLILLLADTFASWWFALQITRHRKNAKQYLIGECIVLLGLLGIFKYTVFFCSNLQALIGIPKVIPQIVLPIGISFYTFQLLSYVIDVYRKEVKAQPKFWKLLLYSSLFHQCIAGPIVRYETVANEIDHRTISQKDIYEGIRRFCVGLAKKAILANGCASVADTLLPFQQSALQSQAITGLWLGMLFYMLQIYLDFSAYSDMAIGMGRMVGFHYLENFNYPYMAHSVQDFWRKWHISLSTFFRDYVYIPLGGSRCSKGKYIRNMAIVWFLTGMWHGASWNYIFWGLYYLLFLLLERFVYGNRLKPVWSHIYTLLVIYVGWIIFRFENSSQLLTVLAGMIGIGNHAFTSMQVHTLFLENIFFLLFCIIACTYIGKGIRNGLYMIGKTNGIIYRLYTWGELLLPPVLLILSVLALIGNSYNPFLYFQF</sequence>
<feature type="transmembrane region" description="Helical" evidence="8">
    <location>
        <begin position="75"/>
        <end position="93"/>
    </location>
</feature>
<keyword evidence="10" id="KW-1185">Reference proteome</keyword>
<evidence type="ECO:0000256" key="2">
    <source>
        <dbReference type="ARBA" id="ARBA00010323"/>
    </source>
</evidence>
<feature type="transmembrane region" description="Helical" evidence="8">
    <location>
        <begin position="222"/>
        <end position="244"/>
    </location>
</feature>
<keyword evidence="4 8" id="KW-0812">Transmembrane</keyword>
<evidence type="ECO:0000256" key="5">
    <source>
        <dbReference type="ARBA" id="ARBA00022989"/>
    </source>
</evidence>
<feature type="transmembrane region" description="Helical" evidence="8">
    <location>
        <begin position="144"/>
        <end position="163"/>
    </location>
</feature>
<keyword evidence="5 8" id="KW-1133">Transmembrane helix</keyword>
<keyword evidence="6 7" id="KW-0472">Membrane</keyword>
<evidence type="ECO:0000256" key="7">
    <source>
        <dbReference type="PIRNR" id="PIRNR016636"/>
    </source>
</evidence>
<dbReference type="EMBL" id="RJQC01000001">
    <property type="protein sequence ID" value="RNM31347.1"/>
    <property type="molecule type" value="Genomic_DNA"/>
</dbReference>
<evidence type="ECO:0000313" key="10">
    <source>
        <dbReference type="Proteomes" id="UP000276568"/>
    </source>
</evidence>
<dbReference type="OrthoDB" id="9805788at2"/>
<dbReference type="PANTHER" id="PTHR13285:SF18">
    <property type="entry name" value="PROTEIN-CYSTEINE N-PALMITOYLTRANSFERASE RASP"/>
    <property type="match status" value="1"/>
</dbReference>
<feature type="transmembrane region" description="Helical" evidence="8">
    <location>
        <begin position="113"/>
        <end position="132"/>
    </location>
</feature>
<dbReference type="InterPro" id="IPR051085">
    <property type="entry name" value="MB_O-acyltransferase"/>
</dbReference>
<comment type="similarity">
    <text evidence="2 7">Belongs to the membrane-bound acyltransferase family.</text>
</comment>
<feature type="transmembrane region" description="Helical" evidence="8">
    <location>
        <begin position="7"/>
        <end position="23"/>
    </location>
</feature>
<reference evidence="9 10" key="1">
    <citation type="submission" date="2018-11" db="EMBL/GenBank/DDBJ databases">
        <title>Clostridium sp. nov., a member of the family Erysipelotrichaceae isolated from pig faeces.</title>
        <authorList>
            <person name="Chang Y.-H."/>
        </authorList>
    </citation>
    <scope>NUCLEOTIDE SEQUENCE [LARGE SCALE GENOMIC DNA]</scope>
    <source>
        <strain evidence="9 10">YH-panp20</strain>
    </source>
</reference>
<gene>
    <name evidence="9" type="ORF">EDX97_01960</name>
</gene>
<proteinExistence type="inferred from homology"/>
<feature type="transmembrane region" description="Helical" evidence="8">
    <location>
        <begin position="311"/>
        <end position="339"/>
    </location>
</feature>
<evidence type="ECO:0000256" key="1">
    <source>
        <dbReference type="ARBA" id="ARBA00004651"/>
    </source>
</evidence>
<dbReference type="RefSeq" id="WP_128519506.1">
    <property type="nucleotide sequence ID" value="NZ_JAQXZP010000050.1"/>
</dbReference>
<feature type="transmembrane region" description="Helical" evidence="8">
    <location>
        <begin position="438"/>
        <end position="459"/>
    </location>
</feature>
<dbReference type="PIRSF" id="PIRSF500217">
    <property type="entry name" value="AlgI"/>
    <property type="match status" value="1"/>
</dbReference>
<evidence type="ECO:0000256" key="8">
    <source>
        <dbReference type="SAM" id="Phobius"/>
    </source>
</evidence>
<comment type="caution">
    <text evidence="9">The sequence shown here is derived from an EMBL/GenBank/DDBJ whole genome shotgun (WGS) entry which is preliminary data.</text>
</comment>
<feature type="transmembrane region" description="Helical" evidence="8">
    <location>
        <begin position="398"/>
        <end position="417"/>
    </location>
</feature>
<dbReference type="GO" id="GO:0016746">
    <property type="term" value="F:acyltransferase activity"/>
    <property type="evidence" value="ECO:0007669"/>
    <property type="project" value="UniProtKB-KW"/>
</dbReference>
<evidence type="ECO:0000256" key="3">
    <source>
        <dbReference type="ARBA" id="ARBA00022475"/>
    </source>
</evidence>
<evidence type="ECO:0000256" key="6">
    <source>
        <dbReference type="ARBA" id="ARBA00023136"/>
    </source>
</evidence>
<protein>
    <submittedName>
        <fullName evidence="9">MBOAT family protein</fullName>
    </submittedName>
</protein>
<dbReference type="InterPro" id="IPR028362">
    <property type="entry name" value="AlgI"/>
</dbReference>
<dbReference type="PIRSF" id="PIRSF016636">
    <property type="entry name" value="AlgI_DltB"/>
    <property type="match status" value="1"/>
</dbReference>
<feature type="transmembrane region" description="Helical" evidence="8">
    <location>
        <begin position="375"/>
        <end position="392"/>
    </location>
</feature>
<comment type="subcellular location">
    <subcellularLocation>
        <location evidence="1">Cell membrane</location>
        <topology evidence="1">Multi-pass membrane protein</topology>
    </subcellularLocation>
</comment>
<dbReference type="Proteomes" id="UP000276568">
    <property type="component" value="Unassembled WGS sequence"/>
</dbReference>
<dbReference type="InterPro" id="IPR004299">
    <property type="entry name" value="MBOAT_fam"/>
</dbReference>
<keyword evidence="7" id="KW-0808">Transferase</keyword>
<keyword evidence="3 7" id="KW-1003">Cell membrane</keyword>
<evidence type="ECO:0000313" key="9">
    <source>
        <dbReference type="EMBL" id="RNM31347.1"/>
    </source>
</evidence>
<dbReference type="InterPro" id="IPR024194">
    <property type="entry name" value="Ac/AlaTfrase_AlgI/DltB"/>
</dbReference>
<dbReference type="PANTHER" id="PTHR13285">
    <property type="entry name" value="ACYLTRANSFERASE"/>
    <property type="match status" value="1"/>
</dbReference>
<dbReference type="GO" id="GO:0042121">
    <property type="term" value="P:alginic acid biosynthetic process"/>
    <property type="evidence" value="ECO:0007669"/>
    <property type="project" value="InterPro"/>
</dbReference>
<organism evidence="9 10">
    <name type="scientific">Absicoccus porci</name>
    <dbReference type="NCBI Taxonomy" id="2486576"/>
    <lineage>
        <taxon>Bacteria</taxon>
        <taxon>Bacillati</taxon>
        <taxon>Bacillota</taxon>
        <taxon>Erysipelotrichia</taxon>
        <taxon>Erysipelotrichales</taxon>
        <taxon>Erysipelotrichaceae</taxon>
        <taxon>Absicoccus</taxon>
    </lineage>
</organism>
<dbReference type="Pfam" id="PF03062">
    <property type="entry name" value="MBOAT"/>
    <property type="match status" value="1"/>
</dbReference>
<keyword evidence="7" id="KW-0012">Acyltransferase</keyword>
<accession>A0A3N0I355</accession>
<dbReference type="AlphaFoldDB" id="A0A3N0I355"/>
<evidence type="ECO:0000256" key="4">
    <source>
        <dbReference type="ARBA" id="ARBA00022692"/>
    </source>
</evidence>
<dbReference type="GO" id="GO:0005886">
    <property type="term" value="C:plasma membrane"/>
    <property type="evidence" value="ECO:0007669"/>
    <property type="project" value="UniProtKB-SubCell"/>
</dbReference>
<feature type="transmembrane region" description="Helical" evidence="8">
    <location>
        <begin position="351"/>
        <end position="368"/>
    </location>
</feature>